<dbReference type="Pfam" id="PF12720">
    <property type="entry name" value="DUF3807"/>
    <property type="match status" value="1"/>
</dbReference>
<organism evidence="2 3">
    <name type="scientific">Ramularia collo-cygni</name>
    <dbReference type="NCBI Taxonomy" id="112498"/>
    <lineage>
        <taxon>Eukaryota</taxon>
        <taxon>Fungi</taxon>
        <taxon>Dikarya</taxon>
        <taxon>Ascomycota</taxon>
        <taxon>Pezizomycotina</taxon>
        <taxon>Dothideomycetes</taxon>
        <taxon>Dothideomycetidae</taxon>
        <taxon>Mycosphaerellales</taxon>
        <taxon>Mycosphaerellaceae</taxon>
        <taxon>Ramularia</taxon>
    </lineage>
</organism>
<protein>
    <submittedName>
        <fullName evidence="2">Uncharacterized protein</fullName>
    </submittedName>
</protein>
<keyword evidence="3" id="KW-1185">Reference proteome</keyword>
<evidence type="ECO:0000313" key="3">
    <source>
        <dbReference type="Proteomes" id="UP000225277"/>
    </source>
</evidence>
<feature type="compositionally biased region" description="Polar residues" evidence="1">
    <location>
        <begin position="188"/>
        <end position="200"/>
    </location>
</feature>
<feature type="compositionally biased region" description="Basic residues" evidence="1">
    <location>
        <begin position="1"/>
        <end position="25"/>
    </location>
</feature>
<dbReference type="InterPro" id="IPR024526">
    <property type="entry name" value="DUF3807"/>
</dbReference>
<reference evidence="2 3" key="1">
    <citation type="submission" date="2016-03" db="EMBL/GenBank/DDBJ databases">
        <authorList>
            <person name="Ploux O."/>
        </authorList>
    </citation>
    <scope>NUCLEOTIDE SEQUENCE [LARGE SCALE GENOMIC DNA]</scope>
    <source>
        <strain evidence="2 3">URUG2</strain>
    </source>
</reference>
<dbReference type="AlphaFoldDB" id="A0A2D3VET9"/>
<dbReference type="PANTHER" id="PTHR40642">
    <property type="entry name" value="YALI0F31295P"/>
    <property type="match status" value="1"/>
</dbReference>
<evidence type="ECO:0000313" key="2">
    <source>
        <dbReference type="EMBL" id="CZT19133.1"/>
    </source>
</evidence>
<gene>
    <name evidence="2" type="ORF">RCC_04979</name>
</gene>
<name>A0A2D3VET9_9PEZI</name>
<dbReference type="Proteomes" id="UP000225277">
    <property type="component" value="Unassembled WGS sequence"/>
</dbReference>
<feature type="region of interest" description="Disordered" evidence="1">
    <location>
        <begin position="111"/>
        <end position="234"/>
    </location>
</feature>
<dbReference type="EMBL" id="FJUY01000007">
    <property type="protein sequence ID" value="CZT19133.1"/>
    <property type="molecule type" value="Genomic_DNA"/>
</dbReference>
<dbReference type="OrthoDB" id="5422320at2759"/>
<sequence>MPSAAGKKRRNKAKAQHKQNVKRATKKESQYVKTLPKVSENDLLAFQFAHFGDDSRPQKWFVTPESAINFEPEYEDSLGYYDDGVKRTLTDEQIEVFRMSELWNLEREQRRLAEELGEGPAESPPGTRGTPYDAPSPVSEVSSLEDELISDAVRDKMQHLQPRPPPQIQPQPTPTQHTQPKAFRNPQRDPSQSSRIDTATSNNSSKRRRSNEIPYDDRRKRNWESYIEENDPVQGSLTHRRMARELDELKNETFELDY</sequence>
<feature type="compositionally biased region" description="Pro residues" evidence="1">
    <location>
        <begin position="162"/>
        <end position="173"/>
    </location>
</feature>
<dbReference type="STRING" id="112498.A0A2D3VET9"/>
<proteinExistence type="predicted"/>
<dbReference type="GeneID" id="35600147"/>
<accession>A0A2D3VET9</accession>
<dbReference type="PANTHER" id="PTHR40642:SF1">
    <property type="entry name" value="YALI0F31295P"/>
    <property type="match status" value="1"/>
</dbReference>
<evidence type="ECO:0000256" key="1">
    <source>
        <dbReference type="SAM" id="MobiDB-lite"/>
    </source>
</evidence>
<feature type="region of interest" description="Disordered" evidence="1">
    <location>
        <begin position="1"/>
        <end position="29"/>
    </location>
</feature>
<dbReference type="RefSeq" id="XP_023626023.1">
    <property type="nucleotide sequence ID" value="XM_023770255.1"/>
</dbReference>